<dbReference type="Proteomes" id="UP001159363">
    <property type="component" value="Chromosome 6"/>
</dbReference>
<dbReference type="EMBL" id="JARBHB010000007">
    <property type="protein sequence ID" value="KAJ8878509.1"/>
    <property type="molecule type" value="Genomic_DNA"/>
</dbReference>
<feature type="region of interest" description="Disordered" evidence="1">
    <location>
        <begin position="1"/>
        <end position="28"/>
    </location>
</feature>
<proteinExistence type="predicted"/>
<accession>A0ABQ9H2J3</accession>
<protein>
    <submittedName>
        <fullName evidence="2">Uncharacterized protein</fullName>
    </submittedName>
</protein>
<feature type="region of interest" description="Disordered" evidence="1">
    <location>
        <begin position="642"/>
        <end position="666"/>
    </location>
</feature>
<evidence type="ECO:0000256" key="1">
    <source>
        <dbReference type="SAM" id="MobiDB-lite"/>
    </source>
</evidence>
<gene>
    <name evidence="2" type="ORF">PR048_019087</name>
</gene>
<reference evidence="2 3" key="1">
    <citation type="submission" date="2023-02" db="EMBL/GenBank/DDBJ databases">
        <title>LHISI_Scaffold_Assembly.</title>
        <authorList>
            <person name="Stuart O.P."/>
            <person name="Cleave R."/>
            <person name="Magrath M.J.L."/>
            <person name="Mikheyev A.S."/>
        </authorList>
    </citation>
    <scope>NUCLEOTIDE SEQUENCE [LARGE SCALE GENOMIC DNA]</scope>
    <source>
        <strain evidence="2">Daus_M_001</strain>
        <tissue evidence="2">Leg muscle</tissue>
    </source>
</reference>
<sequence>MWSGSVMKGRGKTGDSRENPPTNGIVRHDSHLRKSVIGETCGCAETNRHRVRAHVYSVVSAWSREHPALQISRWGVGGGRGAGASCGEGDGRCLGVGVFLDALPFPPSILTPLRLPHHPFSPHPQPGHSRIFASGNRAWRCRWSAGFLEDLPFPPPLNSVAASHSPHFTLIGPILFTHSLTLLNSTVLHAGRSDSSVPQPAPISASLLSYISDENHMWILLQGSAPLVKERVATESDETSLSISLRFSKCEPDGHRVQFSIGSCFTSTVSVGWTRASEVKKRGSDTGDTNTHAERLIAPTRKACSVSAVTLGTVAEWLDRSPPTKANRAQSPAGSPDFRMWESCRTMPFPPPFHSGAAPYSSVLKTSLLRAVQISSLTLMQRIVGGRGDVVVRLLAHKHQTESGRSFSDFRLWESCRTMPLVGGFSWGSPVPPSHTHHTSPLIGSQDLNVKSLPNLSTRSLTHSTMAWLTSYSKWGRSDPVDIYSSGAAEAQWLEKPIRVPQKFRAREPNSGAAVAQWLEHPIGGPQLWLEHPEGGLSSSVGREPNREAAETQWVEKPIVGPQLASSFGLCPPVAAKRCHVSAGEKERGGFFFIAGAVAAVLGWSTANMPPSHFWQQCYKKCLRDEVPNVFPLTYPVYSPADQSNSSLHTSSPTHSRRSLQSVPRRSGITQLSLKVARDARLLALNNSPIRGSHVELSTSFHTKEIPAHKNNSRVGSLSVTDTQPPSYRSLVDSKQFFDLLLPLSYNTCPSLRLAREGCEAANIVSSEAHRGLDSLAGPIEKVPRTPSRAERGDNRNIFSTITSDIQSAQ</sequence>
<evidence type="ECO:0000313" key="2">
    <source>
        <dbReference type="EMBL" id="KAJ8878509.1"/>
    </source>
</evidence>
<comment type="caution">
    <text evidence="2">The sequence shown here is derived from an EMBL/GenBank/DDBJ whole genome shotgun (WGS) entry which is preliminary data.</text>
</comment>
<evidence type="ECO:0000313" key="3">
    <source>
        <dbReference type="Proteomes" id="UP001159363"/>
    </source>
</evidence>
<name>A0ABQ9H2J3_9NEOP</name>
<keyword evidence="3" id="KW-1185">Reference proteome</keyword>
<organism evidence="2 3">
    <name type="scientific">Dryococelus australis</name>
    <dbReference type="NCBI Taxonomy" id="614101"/>
    <lineage>
        <taxon>Eukaryota</taxon>
        <taxon>Metazoa</taxon>
        <taxon>Ecdysozoa</taxon>
        <taxon>Arthropoda</taxon>
        <taxon>Hexapoda</taxon>
        <taxon>Insecta</taxon>
        <taxon>Pterygota</taxon>
        <taxon>Neoptera</taxon>
        <taxon>Polyneoptera</taxon>
        <taxon>Phasmatodea</taxon>
        <taxon>Verophasmatodea</taxon>
        <taxon>Anareolatae</taxon>
        <taxon>Phasmatidae</taxon>
        <taxon>Eurycanthinae</taxon>
        <taxon>Dryococelus</taxon>
    </lineage>
</organism>